<gene>
    <name evidence="1" type="ORF">ACFQZ6_34855</name>
</gene>
<evidence type="ECO:0000313" key="2">
    <source>
        <dbReference type="Proteomes" id="UP001597023"/>
    </source>
</evidence>
<dbReference type="Proteomes" id="UP001597023">
    <property type="component" value="Unassembled WGS sequence"/>
</dbReference>
<organism evidence="1 2">
    <name type="scientific">Streptomyces flavalbus</name>
    <dbReference type="NCBI Taxonomy" id="2665155"/>
    <lineage>
        <taxon>Bacteria</taxon>
        <taxon>Bacillati</taxon>
        <taxon>Actinomycetota</taxon>
        <taxon>Actinomycetes</taxon>
        <taxon>Kitasatosporales</taxon>
        <taxon>Streptomycetaceae</taxon>
        <taxon>Streptomyces</taxon>
    </lineage>
</organism>
<name>A0ABW2WIK9_9ACTN</name>
<dbReference type="EMBL" id="JBHTEB010000001">
    <property type="protein sequence ID" value="MFD0319307.1"/>
    <property type="molecule type" value="Genomic_DNA"/>
</dbReference>
<reference evidence="2" key="1">
    <citation type="journal article" date="2019" name="Int. J. Syst. Evol. Microbiol.">
        <title>The Global Catalogue of Microorganisms (GCM) 10K type strain sequencing project: providing services to taxonomists for standard genome sequencing and annotation.</title>
        <authorList>
            <consortium name="The Broad Institute Genomics Platform"/>
            <consortium name="The Broad Institute Genome Sequencing Center for Infectious Disease"/>
            <person name="Wu L."/>
            <person name="Ma J."/>
        </authorList>
    </citation>
    <scope>NUCLEOTIDE SEQUENCE [LARGE SCALE GENOMIC DNA]</scope>
    <source>
        <strain evidence="2">CGMCC 4.7400</strain>
    </source>
</reference>
<dbReference type="RefSeq" id="WP_381617723.1">
    <property type="nucleotide sequence ID" value="NZ_JBHTEB010000001.1"/>
</dbReference>
<protein>
    <submittedName>
        <fullName evidence="1">Uncharacterized protein</fullName>
    </submittedName>
</protein>
<accession>A0ABW2WIK9</accession>
<proteinExistence type="predicted"/>
<sequence>MSLTNEGKAALQSAASAALQDFPSQQQLSEVPQEPVRVFLEEARRLLEDAAQNASTWSDQEAGQFAAATGAYAVAYEAAAALNPAAGPTCTDGCSRTRNACIVRECGSGTSWPCFCCVPCNTAWLACLASCVTGGG</sequence>
<keyword evidence="2" id="KW-1185">Reference proteome</keyword>
<comment type="caution">
    <text evidence="1">The sequence shown here is derived from an EMBL/GenBank/DDBJ whole genome shotgun (WGS) entry which is preliminary data.</text>
</comment>
<evidence type="ECO:0000313" key="1">
    <source>
        <dbReference type="EMBL" id="MFD0319307.1"/>
    </source>
</evidence>